<name>A0A5N6XGR4_9EURO</name>
<dbReference type="PIRSF" id="PIRSF007951">
    <property type="entry name" value="Hemolysin, aegerolysin type"/>
    <property type="match status" value="1"/>
</dbReference>
<reference evidence="3" key="1">
    <citation type="submission" date="2019-04" db="EMBL/GenBank/DDBJ databases">
        <title>Friends and foes A comparative genomics studyof 23 Aspergillus species from section Flavi.</title>
        <authorList>
            <consortium name="DOE Joint Genome Institute"/>
            <person name="Kjaerbolling I."/>
            <person name="Vesth T."/>
            <person name="Frisvad J.C."/>
            <person name="Nybo J.L."/>
            <person name="Theobald S."/>
            <person name="Kildgaard S."/>
            <person name="Isbrandt T."/>
            <person name="Kuo A."/>
            <person name="Sato A."/>
            <person name="Lyhne E.K."/>
            <person name="Kogle M.E."/>
            <person name="Wiebenga A."/>
            <person name="Kun R.S."/>
            <person name="Lubbers R.J."/>
            <person name="Makela M.R."/>
            <person name="Barry K."/>
            <person name="Chovatia M."/>
            <person name="Clum A."/>
            <person name="Daum C."/>
            <person name="Haridas S."/>
            <person name="He G."/>
            <person name="LaButti K."/>
            <person name="Lipzen A."/>
            <person name="Mondo S."/>
            <person name="Riley R."/>
            <person name="Salamov A."/>
            <person name="Simmons B.A."/>
            <person name="Magnuson J.K."/>
            <person name="Henrissat B."/>
            <person name="Mortensen U.H."/>
            <person name="Larsen T.O."/>
            <person name="Devries R.P."/>
            <person name="Grigoriev I.V."/>
            <person name="Machida M."/>
            <person name="Baker S.E."/>
            <person name="Andersen M.R."/>
        </authorList>
    </citation>
    <scope>NUCLEOTIDE SEQUENCE [LARGE SCALE GENOMIC DNA]</scope>
    <source>
        <strain evidence="3">CBS 130017</strain>
    </source>
</reference>
<sequence>MAYAQWIIIHLINSMTSSTLKVKNAIPDKEKGEGWGKFYKDGNKDDEISAAEVNKVTVPPGGSANIYSCGRSDAASGTEGHIELWDGESKIGKVYWDCPWGSKSNDFGISERGNSYWVQNGAWSKDSGAIGTVDVEIGKKG</sequence>
<dbReference type="Pfam" id="PF06355">
    <property type="entry name" value="Aegerolysin"/>
    <property type="match status" value="1"/>
</dbReference>
<dbReference type="EMBL" id="ML741765">
    <property type="protein sequence ID" value="KAE8332434.1"/>
    <property type="molecule type" value="Genomic_DNA"/>
</dbReference>
<proteinExistence type="inferred from homology"/>
<comment type="similarity">
    <text evidence="1">Belongs to the aegerolysin family.</text>
</comment>
<evidence type="ECO:0000313" key="3">
    <source>
        <dbReference type="Proteomes" id="UP000325945"/>
    </source>
</evidence>
<protein>
    <submittedName>
        <fullName evidence="2">Asp-hemolysin</fullName>
    </submittedName>
</protein>
<accession>A0A5N6XGR4</accession>
<keyword evidence="3" id="KW-1185">Reference proteome</keyword>
<evidence type="ECO:0000313" key="2">
    <source>
        <dbReference type="EMBL" id="KAE8332434.1"/>
    </source>
</evidence>
<dbReference type="InterPro" id="IPR009413">
    <property type="entry name" value="Aegerolysin-typ"/>
</dbReference>
<dbReference type="Gene3D" id="2.60.270.50">
    <property type="match status" value="1"/>
</dbReference>
<evidence type="ECO:0000256" key="1">
    <source>
        <dbReference type="ARBA" id="ARBA00010795"/>
    </source>
</evidence>
<dbReference type="AlphaFoldDB" id="A0A5N6XGR4"/>
<gene>
    <name evidence="2" type="ORF">BDV39DRAFT_200056</name>
</gene>
<organism evidence="2 3">
    <name type="scientific">Aspergillus sergii</name>
    <dbReference type="NCBI Taxonomy" id="1034303"/>
    <lineage>
        <taxon>Eukaryota</taxon>
        <taxon>Fungi</taxon>
        <taxon>Dikarya</taxon>
        <taxon>Ascomycota</taxon>
        <taxon>Pezizomycotina</taxon>
        <taxon>Eurotiomycetes</taxon>
        <taxon>Eurotiomycetidae</taxon>
        <taxon>Eurotiales</taxon>
        <taxon>Aspergillaceae</taxon>
        <taxon>Aspergillus</taxon>
        <taxon>Aspergillus subgen. Circumdati</taxon>
    </lineage>
</organism>
<dbReference type="Proteomes" id="UP000325945">
    <property type="component" value="Unassembled WGS sequence"/>
</dbReference>
<dbReference type="GO" id="GO:0019836">
    <property type="term" value="P:symbiont-mediated hemolysis of host erythrocyte"/>
    <property type="evidence" value="ECO:0007669"/>
    <property type="project" value="InterPro"/>
</dbReference>